<proteinExistence type="predicted"/>
<keyword evidence="1" id="KW-0732">Signal</keyword>
<evidence type="ECO:0000313" key="3">
    <source>
        <dbReference type="Proteomes" id="UP000668572"/>
    </source>
</evidence>
<gene>
    <name evidence="2" type="ORF">J7405_17715</name>
</gene>
<evidence type="ECO:0008006" key="4">
    <source>
        <dbReference type="Google" id="ProtNLM"/>
    </source>
</evidence>
<dbReference type="Proteomes" id="UP000668572">
    <property type="component" value="Unassembled WGS sequence"/>
</dbReference>
<reference evidence="2" key="1">
    <citation type="submission" date="2021-03" db="EMBL/GenBank/DDBJ databases">
        <title>Molecular characterization of Xanthomonas species pathogenic on Araceae and the development of a triplex TaqMan assay for detection of X. phaseoli pv. dieffenbachiae.</title>
        <authorList>
            <person name="Van Der Wolf J."/>
            <person name="Krijger M."/>
            <person name="Mendes O."/>
            <person name="Brankovics B."/>
            <person name="Bonants P."/>
            <person name="Meekes E."/>
        </authorList>
    </citation>
    <scope>NUCLEOTIDE SEQUENCE</scope>
    <source>
        <strain evidence="2">NBC1264</strain>
    </source>
</reference>
<comment type="caution">
    <text evidence="2">The sequence shown here is derived from an EMBL/GenBank/DDBJ whole genome shotgun (WGS) entry which is preliminary data.</text>
</comment>
<sequence>MARSSHFFRTLPAFRNAALSSLLLALSACTAGQSASSSAPAAAPIASAKNNTAAVSQVTDRLGALIQAAGVSCTDAKATKGCTAGNVDRGDFYDVEFSPDCGNEGFFAGIAQANGVDLLNVVPTTGSSATATANLTQGQLVCVQAIGRAGQNPRYYYVAAIPADTIAKCKNNALRKTYGDRPIKQIKPERGEGCHAAAPGQSVGNCAQGWVSADALDVFSNGI</sequence>
<feature type="signal peptide" evidence="1">
    <location>
        <begin position="1"/>
        <end position="41"/>
    </location>
</feature>
<dbReference type="AlphaFoldDB" id="A0A8I2BWI6"/>
<evidence type="ECO:0000313" key="2">
    <source>
        <dbReference type="EMBL" id="MBO9761352.1"/>
    </source>
</evidence>
<evidence type="ECO:0000256" key="1">
    <source>
        <dbReference type="SAM" id="SignalP"/>
    </source>
</evidence>
<dbReference type="PROSITE" id="PS51257">
    <property type="entry name" value="PROKAR_LIPOPROTEIN"/>
    <property type="match status" value="1"/>
</dbReference>
<accession>A0A8I2BWI6</accession>
<dbReference type="EMBL" id="JAGHXW010000054">
    <property type="protein sequence ID" value="MBO9761352.1"/>
    <property type="molecule type" value="Genomic_DNA"/>
</dbReference>
<organism evidence="2 3">
    <name type="scientific">Xanthomonas manihotis</name>
    <dbReference type="NCBI Taxonomy" id="43353"/>
    <lineage>
        <taxon>Bacteria</taxon>
        <taxon>Pseudomonadati</taxon>
        <taxon>Pseudomonadota</taxon>
        <taxon>Gammaproteobacteria</taxon>
        <taxon>Lysobacterales</taxon>
        <taxon>Lysobacteraceae</taxon>
        <taxon>Xanthomonas</taxon>
    </lineage>
</organism>
<name>A0A8I2BWI6_XANMN</name>
<protein>
    <recommendedName>
        <fullName evidence="4">Lipoprotein</fullName>
    </recommendedName>
</protein>
<dbReference type="RefSeq" id="WP_080576124.1">
    <property type="nucleotide sequence ID" value="NZ_CP083575.1"/>
</dbReference>
<feature type="chain" id="PRO_5034569607" description="Lipoprotein" evidence="1">
    <location>
        <begin position="42"/>
        <end position="223"/>
    </location>
</feature>